<evidence type="ECO:0000313" key="6">
    <source>
        <dbReference type="Proteomes" id="UP000276437"/>
    </source>
</evidence>
<dbReference type="GO" id="GO:0005737">
    <property type="term" value="C:cytoplasm"/>
    <property type="evidence" value="ECO:0007669"/>
    <property type="project" value="TreeGrafter"/>
</dbReference>
<dbReference type="Pfam" id="PF03328">
    <property type="entry name" value="HpcH_HpaI"/>
    <property type="match status" value="1"/>
</dbReference>
<proteinExistence type="inferred from homology"/>
<feature type="domain" description="HpcH/HpaI aldolase/citrate lyase" evidence="4">
    <location>
        <begin position="27"/>
        <end position="222"/>
    </location>
</feature>
<dbReference type="GO" id="GO:0016832">
    <property type="term" value="F:aldehyde-lyase activity"/>
    <property type="evidence" value="ECO:0007669"/>
    <property type="project" value="TreeGrafter"/>
</dbReference>
<keyword evidence="3 5" id="KW-0456">Lyase</keyword>
<dbReference type="PANTHER" id="PTHR30502:SF0">
    <property type="entry name" value="PHOSPHOENOLPYRUVATE CARBOXYLASE FAMILY PROTEIN"/>
    <property type="match status" value="1"/>
</dbReference>
<gene>
    <name evidence="5" type="primary">hpcH</name>
    <name evidence="5" type="ORF">MAMMFC1_00917</name>
</gene>
<protein>
    <submittedName>
        <fullName evidence="5">4-hydroxy-2-oxo-heptane-1,7-dioate aldolase</fullName>
        <ecNumber evidence="5">4.1.2.52</ecNumber>
    </submittedName>
</protein>
<dbReference type="InterPro" id="IPR015813">
    <property type="entry name" value="Pyrv/PenolPyrv_kinase-like_dom"/>
</dbReference>
<name>A0A348AGS1_9FIRM</name>
<dbReference type="SUPFAM" id="SSF51621">
    <property type="entry name" value="Phosphoenolpyruvate/pyruvate domain"/>
    <property type="match status" value="1"/>
</dbReference>
<dbReference type="PANTHER" id="PTHR30502">
    <property type="entry name" value="2-KETO-3-DEOXY-L-RHAMNONATE ALDOLASE"/>
    <property type="match status" value="1"/>
</dbReference>
<evidence type="ECO:0000259" key="4">
    <source>
        <dbReference type="Pfam" id="PF03328"/>
    </source>
</evidence>
<dbReference type="EC" id="4.1.2.52" evidence="5"/>
<reference evidence="5 6" key="1">
    <citation type="journal article" date="2018" name="Int. J. Syst. Evol. Microbiol.">
        <title>Methylomusa anaerophila gen. nov., sp. nov., an anaerobic methanol-utilizing bacterium isolated from a microbial fuel cell.</title>
        <authorList>
            <person name="Amano N."/>
            <person name="Yamamuro A."/>
            <person name="Miyahara M."/>
            <person name="Kouzuma A."/>
            <person name="Abe T."/>
            <person name="Watanabe K."/>
        </authorList>
    </citation>
    <scope>NUCLEOTIDE SEQUENCE [LARGE SCALE GENOMIC DNA]</scope>
    <source>
        <strain evidence="5 6">MMFC1</strain>
    </source>
</reference>
<dbReference type="KEGG" id="mana:MAMMFC1_00917"/>
<dbReference type="AlphaFoldDB" id="A0A348AGS1"/>
<dbReference type="InterPro" id="IPR040442">
    <property type="entry name" value="Pyrv_kinase-like_dom_sf"/>
</dbReference>
<dbReference type="RefSeq" id="WP_197723915.1">
    <property type="nucleotide sequence ID" value="NZ_AP018449.1"/>
</dbReference>
<sequence>MRNRMKEKLLQGKPVLGISMMIPAVQLVDMAGKLGFDWVLIDCEHGSISLETVELMAMAAEASHMTSIIRPPKNDPEIILRYMDRGVMGVQAPHVNNASEAQEIVAAVKYHPLGKRSLAVGTRSANYGFNLNLSEYAQQSNRETLVCIQIEDKDALGNIASIAAVAGIDVLFIGPSDLSQSLGYPGAADHPVVQKAMQEAFAAIINAGKAAGTAGNFATAATRLQQGVTYYYTHFPTLFAHGCSEFFRIANSVSVPEKPPHSLSN</sequence>
<evidence type="ECO:0000256" key="1">
    <source>
        <dbReference type="ARBA" id="ARBA00005568"/>
    </source>
</evidence>
<dbReference type="EMBL" id="AP018449">
    <property type="protein sequence ID" value="BBB90269.1"/>
    <property type="molecule type" value="Genomic_DNA"/>
</dbReference>
<dbReference type="InterPro" id="IPR005000">
    <property type="entry name" value="Aldolase/citrate-lyase_domain"/>
</dbReference>
<keyword evidence="2" id="KW-0479">Metal-binding</keyword>
<keyword evidence="6" id="KW-1185">Reference proteome</keyword>
<organism evidence="5 6">
    <name type="scientific">Methylomusa anaerophila</name>
    <dbReference type="NCBI Taxonomy" id="1930071"/>
    <lineage>
        <taxon>Bacteria</taxon>
        <taxon>Bacillati</taxon>
        <taxon>Bacillota</taxon>
        <taxon>Negativicutes</taxon>
        <taxon>Selenomonadales</taxon>
        <taxon>Sporomusaceae</taxon>
        <taxon>Methylomusa</taxon>
    </lineage>
</organism>
<comment type="similarity">
    <text evidence="1">Belongs to the HpcH/HpaI aldolase family.</text>
</comment>
<dbReference type="Gene3D" id="3.20.20.60">
    <property type="entry name" value="Phosphoenolpyruvate-binding domains"/>
    <property type="match status" value="1"/>
</dbReference>
<evidence type="ECO:0000313" key="5">
    <source>
        <dbReference type="EMBL" id="BBB90269.1"/>
    </source>
</evidence>
<evidence type="ECO:0000256" key="3">
    <source>
        <dbReference type="ARBA" id="ARBA00023239"/>
    </source>
</evidence>
<dbReference type="Proteomes" id="UP000276437">
    <property type="component" value="Chromosome"/>
</dbReference>
<dbReference type="GO" id="GO:0046872">
    <property type="term" value="F:metal ion binding"/>
    <property type="evidence" value="ECO:0007669"/>
    <property type="project" value="UniProtKB-KW"/>
</dbReference>
<evidence type="ECO:0000256" key="2">
    <source>
        <dbReference type="ARBA" id="ARBA00022723"/>
    </source>
</evidence>
<dbReference type="InterPro" id="IPR050251">
    <property type="entry name" value="HpcH-HpaI_aldolase"/>
</dbReference>
<accession>A0A348AGS1</accession>